<feature type="transmembrane region" description="Helical" evidence="1">
    <location>
        <begin position="103"/>
        <end position="121"/>
    </location>
</feature>
<dbReference type="EMBL" id="JAAXPR010000016">
    <property type="protein sequence ID" value="NKZ20831.1"/>
    <property type="molecule type" value="Genomic_DNA"/>
</dbReference>
<keyword evidence="1" id="KW-0812">Transmembrane</keyword>
<reference evidence="2 3" key="1">
    <citation type="submission" date="2020-04" db="EMBL/GenBank/DDBJ databases">
        <title>MicrobeNet Type strains.</title>
        <authorList>
            <person name="Nicholson A.C."/>
        </authorList>
    </citation>
    <scope>NUCLEOTIDE SEQUENCE [LARGE SCALE GENOMIC DNA]</scope>
    <source>
        <strain evidence="2 3">CCUG 69612</strain>
    </source>
</reference>
<organism evidence="2 3">
    <name type="scientific">Streptococcus ovuberis</name>
    <dbReference type="NCBI Taxonomy" id="1936207"/>
    <lineage>
        <taxon>Bacteria</taxon>
        <taxon>Bacillati</taxon>
        <taxon>Bacillota</taxon>
        <taxon>Bacilli</taxon>
        <taxon>Lactobacillales</taxon>
        <taxon>Streptococcaceae</taxon>
        <taxon>Streptococcus</taxon>
    </lineage>
</organism>
<proteinExistence type="predicted"/>
<keyword evidence="1" id="KW-0472">Membrane</keyword>
<gene>
    <name evidence="2" type="ORF">HF992_08325</name>
</gene>
<evidence type="ECO:0000313" key="2">
    <source>
        <dbReference type="EMBL" id="NKZ20831.1"/>
    </source>
</evidence>
<dbReference type="Pfam" id="PF11193">
    <property type="entry name" value="DUF2812"/>
    <property type="match status" value="1"/>
</dbReference>
<comment type="caution">
    <text evidence="2">The sequence shown here is derived from an EMBL/GenBank/DDBJ whole genome shotgun (WGS) entry which is preliminary data.</text>
</comment>
<dbReference type="RefSeq" id="WP_168549578.1">
    <property type="nucleotide sequence ID" value="NZ_JAAXPR010000016.1"/>
</dbReference>
<accession>A0A7X6N0J7</accession>
<dbReference type="InterPro" id="IPR021359">
    <property type="entry name" value="DUF2812"/>
</dbReference>
<feature type="transmembrane region" description="Helical" evidence="1">
    <location>
        <begin position="80"/>
        <end position="97"/>
    </location>
</feature>
<name>A0A7X6N0J7_9STRE</name>
<dbReference type="Proteomes" id="UP000522720">
    <property type="component" value="Unassembled WGS sequence"/>
</dbReference>
<dbReference type="AlphaFoldDB" id="A0A7X6N0J7"/>
<keyword evidence="3" id="KW-1185">Reference proteome</keyword>
<protein>
    <submittedName>
        <fullName evidence="2">DUF2812 domain-containing protein</fullName>
    </submittedName>
</protein>
<evidence type="ECO:0000256" key="1">
    <source>
        <dbReference type="SAM" id="Phobius"/>
    </source>
</evidence>
<sequence>MTASFILKQQHLKRWSSQLDFKGNGRADQESYYQLYQDYGWEPVTTCNSFEIFRKPARQVEDDGIFSDNASKLEMIGRIFKRRFLLSIFLYLYLIVLQDENTTFRIGVSLIYLPLLLYVAYRFYRLKRKYGGV</sequence>
<evidence type="ECO:0000313" key="3">
    <source>
        <dbReference type="Proteomes" id="UP000522720"/>
    </source>
</evidence>
<keyword evidence="1" id="KW-1133">Transmembrane helix</keyword>